<feature type="repeat" description="PPR" evidence="3">
    <location>
        <begin position="64"/>
        <end position="98"/>
    </location>
</feature>
<feature type="repeat" description="PPR" evidence="3">
    <location>
        <begin position="359"/>
        <end position="389"/>
    </location>
</feature>
<feature type="repeat" description="PPR" evidence="3">
    <location>
        <begin position="134"/>
        <end position="168"/>
    </location>
</feature>
<dbReference type="Pfam" id="PF12854">
    <property type="entry name" value="PPR_1"/>
    <property type="match status" value="1"/>
</dbReference>
<protein>
    <submittedName>
        <fullName evidence="4">Uncharacterized protein</fullName>
    </submittedName>
</protein>
<evidence type="ECO:0000256" key="1">
    <source>
        <dbReference type="ARBA" id="ARBA00006643"/>
    </source>
</evidence>
<dbReference type="InterPro" id="IPR046848">
    <property type="entry name" value="E_motif"/>
</dbReference>
<feature type="repeat" description="PPR" evidence="3">
    <location>
        <begin position="196"/>
        <end position="230"/>
    </location>
</feature>
<accession>A0A5K0UVN9</accession>
<sequence>MESRIFQILKKCNSKKQVHQAHAQIFMNGLQGSNLLLGSLIHLYSTLNQFQYALLVFKIAPSPNVFLYNSMIKACNQHNHQRDALFLYNNMRGVGAFPNSYTFTFLLKSLEAFEDLNEAKMMHTHVFQSGFECNVFVQNTLIDLYCKCGDVGASFKVFDEMAERDVVSWNSMVAACMSHEDAETALELFHSMPEKNVVSWNSMIAGYMKLGKIEQAQTFFNQMPERNVVTWNSMVAGYIQLRDMQTAQNIFEKMPVKSIVSWTSMVSGYAQSGDMFSARLLFDQVPEKNVVSWNAMISGYAHNSRYNEALSLFQQMLVTELQPDEVTVTSALTACAQIGALNLGRWINSYIDRTRSEMSLAVGNALLDMYAKCGDIHSARRVFREMTQKCIITWTSMVSGLAFNGHSREALALFDRMCKEGTEPDDVIFIAVLSACTHAGSIDDGLRYFQSMERDFHLNPRIEHYGCIVDLLSRAGKLEEALGFIMNMPMKANVVIWATLLGSCKLHRNSRVAEIAEQEILKLEHLNPAYQVLMSNVYASIGDWDDVLQIRAMMRERDIEKVPGCSSIEVDGIVHEFLVSDLQHQNRRQIYETLDGLNQLLQIEGYVQCRSNNVAGTQLHSTSLQEA</sequence>
<dbReference type="InterPro" id="IPR002885">
    <property type="entry name" value="PPR_rpt"/>
</dbReference>
<feature type="repeat" description="PPR" evidence="3">
    <location>
        <begin position="289"/>
        <end position="323"/>
    </location>
</feature>
<reference evidence="4" key="1">
    <citation type="submission" date="2019-09" db="EMBL/GenBank/DDBJ databases">
        <authorList>
            <person name="Zhang L."/>
        </authorList>
    </citation>
    <scope>NUCLEOTIDE SEQUENCE</scope>
</reference>
<dbReference type="AlphaFoldDB" id="A0A5K0UVN9"/>
<dbReference type="PANTHER" id="PTHR47926">
    <property type="entry name" value="PENTATRICOPEPTIDE REPEAT-CONTAINING PROTEIN"/>
    <property type="match status" value="1"/>
</dbReference>
<keyword evidence="2" id="KW-0677">Repeat</keyword>
<dbReference type="NCBIfam" id="TIGR00756">
    <property type="entry name" value="PPR"/>
    <property type="match status" value="7"/>
</dbReference>
<proteinExistence type="inferred from homology"/>
<dbReference type="FunFam" id="1.25.40.10:FF:000333">
    <property type="entry name" value="Pentatricopeptide repeat-containing protein"/>
    <property type="match status" value="1"/>
</dbReference>
<name>A0A5K0UVN9_9MAGN</name>
<evidence type="ECO:0000256" key="3">
    <source>
        <dbReference type="PROSITE-ProRule" id="PRU00708"/>
    </source>
</evidence>
<feature type="repeat" description="PPR" evidence="3">
    <location>
        <begin position="390"/>
        <end position="424"/>
    </location>
</feature>
<feature type="repeat" description="PPR" evidence="3">
    <location>
        <begin position="258"/>
        <end position="288"/>
    </location>
</feature>
<dbReference type="EMBL" id="LR721774">
    <property type="protein sequence ID" value="VVV32393.1"/>
    <property type="molecule type" value="Genomic_DNA"/>
</dbReference>
<dbReference type="Pfam" id="PF20431">
    <property type="entry name" value="E_motif"/>
    <property type="match status" value="1"/>
</dbReference>
<dbReference type="GO" id="GO:0009451">
    <property type="term" value="P:RNA modification"/>
    <property type="evidence" value="ECO:0007669"/>
    <property type="project" value="InterPro"/>
</dbReference>
<organism evidence="4">
    <name type="scientific">Nymphaea colorata</name>
    <name type="common">pocket water lily</name>
    <dbReference type="NCBI Taxonomy" id="210225"/>
    <lineage>
        <taxon>Eukaryota</taxon>
        <taxon>Viridiplantae</taxon>
        <taxon>Streptophyta</taxon>
        <taxon>Embryophyta</taxon>
        <taxon>Tracheophyta</taxon>
        <taxon>Spermatophyta</taxon>
        <taxon>Magnoliopsida</taxon>
        <taxon>Nymphaeales</taxon>
        <taxon>Nymphaeaceae</taxon>
        <taxon>Nymphaea</taxon>
    </lineage>
</organism>
<dbReference type="OMA" id="ARCIITW"/>
<dbReference type="FunFam" id="1.25.40.10:FF:000511">
    <property type="entry name" value="Pentatricopeptide repeat-containing protein"/>
    <property type="match status" value="1"/>
</dbReference>
<gene>
    <name evidence="4" type="ORF">NYM_LOCUS484</name>
</gene>
<dbReference type="GO" id="GO:0003723">
    <property type="term" value="F:RNA binding"/>
    <property type="evidence" value="ECO:0007669"/>
    <property type="project" value="InterPro"/>
</dbReference>
<comment type="similarity">
    <text evidence="1">Belongs to the PPR family. PCMP-H subfamily.</text>
</comment>
<evidence type="ECO:0000256" key="2">
    <source>
        <dbReference type="ARBA" id="ARBA00022737"/>
    </source>
</evidence>
<dbReference type="InterPro" id="IPR046960">
    <property type="entry name" value="PPR_At4g14850-like_plant"/>
</dbReference>
<evidence type="ECO:0000313" key="4">
    <source>
        <dbReference type="EMBL" id="VVV32393.1"/>
    </source>
</evidence>
<dbReference type="FunFam" id="1.25.40.10:FF:000344">
    <property type="entry name" value="Pentatricopeptide repeat-containing protein"/>
    <property type="match status" value="1"/>
</dbReference>
<dbReference type="InterPro" id="IPR011990">
    <property type="entry name" value="TPR-like_helical_dom_sf"/>
</dbReference>
<dbReference type="Gramene" id="NC1G0090630.1">
    <property type="protein sequence ID" value="NC1G0090630.1:cds"/>
    <property type="gene ID" value="NC1G0090630"/>
</dbReference>
<dbReference type="Pfam" id="PF01535">
    <property type="entry name" value="PPR"/>
    <property type="match status" value="3"/>
</dbReference>
<dbReference type="Pfam" id="PF13041">
    <property type="entry name" value="PPR_2"/>
    <property type="match status" value="4"/>
</dbReference>
<dbReference type="PROSITE" id="PS51375">
    <property type="entry name" value="PPR"/>
    <property type="match status" value="7"/>
</dbReference>
<dbReference type="GO" id="GO:0048731">
    <property type="term" value="P:system development"/>
    <property type="evidence" value="ECO:0007669"/>
    <property type="project" value="UniProtKB-ARBA"/>
</dbReference>
<dbReference type="Gene3D" id="1.25.40.10">
    <property type="entry name" value="Tetratricopeptide repeat domain"/>
    <property type="match status" value="5"/>
</dbReference>
<dbReference type="PANTHER" id="PTHR47926:SF531">
    <property type="entry name" value="TETRATRICOPEPTIDE REPEAT SUPERFAMILY PROTEIN"/>
    <property type="match status" value="1"/>
</dbReference>
<dbReference type="FunFam" id="1.25.40.10:FF:000125">
    <property type="entry name" value="Pentatricopeptide repeat-containing protein"/>
    <property type="match status" value="1"/>
</dbReference>
<dbReference type="OrthoDB" id="185373at2759"/>